<dbReference type="PANTHER" id="PTHR11647:SF1">
    <property type="entry name" value="COLLAPSIN RESPONSE MEDIATOR PROTEIN"/>
    <property type="match status" value="1"/>
</dbReference>
<gene>
    <name evidence="2" type="ORF">PTE30175_05037</name>
</gene>
<dbReference type="AlphaFoldDB" id="A0A5E4Z843"/>
<dbReference type="GO" id="GO:0016812">
    <property type="term" value="F:hydrolase activity, acting on carbon-nitrogen (but not peptide) bonds, in cyclic amides"/>
    <property type="evidence" value="ECO:0007669"/>
    <property type="project" value="TreeGrafter"/>
</dbReference>
<evidence type="ECO:0000259" key="1">
    <source>
        <dbReference type="Pfam" id="PF07969"/>
    </source>
</evidence>
<sequence length="572" mass="62971">MADLLIRGGTVVDGTGAPGMRADVRVQGDAIAEIGPDLPHRGERIFDASGCVVTPGFIESHTHYDGTMWWQPDLDPLPGYGVTTSIMGNCGFSVAPVSDDAAARMEMVKIFSFFEDIPSAPFVTSLKWDWKTWSEYKQSMVRNVKASANIATFVGHIALRLAAMGMQAWERAATPREIARMANLLDDALQAGALGLSSNLSDHDGDDRAVPSLLADDAEFAALIAVLERYPGTSLQVIVDTFMRKTAPQATDRIARLCEGRAIRVQWAGVPTLQFQKDIQGPMLEQHERFKREGRDFWTGFTHVSPTYTLSVNHSLIFAQSNDYVWHEVVLAKTEAEKLALLRDPEWRARARHSWDVEAWRHSPMARPDDLHLLNSDNGTGPVKLSVAAYAKQLGVHPSDAMADWLIANGLQSTVHLAPFAIDEETVVRLLKDPYTVGNISDAGAHGQMLCGGGENVLLFTHYVQDTGALTVEEAVHVQTGKLARHFSLHDRGELKVGKRADITVFSLDEVRHREMKKVFDVPDGKGGHTWRWTRDAAPVRLTLVNGTPTFDEGRFTQAFPGRVIGPVAEPA</sequence>
<dbReference type="SUPFAM" id="SSF51556">
    <property type="entry name" value="Metallo-dependent hydrolases"/>
    <property type="match status" value="1"/>
</dbReference>
<keyword evidence="2" id="KW-0378">Hydrolase</keyword>
<protein>
    <submittedName>
        <fullName evidence="2">N-acyl-D-aspartate deacylase</fullName>
        <ecNumber evidence="2">3.5.1.83</ecNumber>
    </submittedName>
</protein>
<dbReference type="SUPFAM" id="SSF51338">
    <property type="entry name" value="Composite domain of metallo-dependent hydrolases"/>
    <property type="match status" value="1"/>
</dbReference>
<dbReference type="InterPro" id="IPR032466">
    <property type="entry name" value="Metal_Hydrolase"/>
</dbReference>
<feature type="domain" description="Amidohydrolase 3" evidence="1">
    <location>
        <begin position="45"/>
        <end position="550"/>
    </location>
</feature>
<dbReference type="GO" id="GO:0005829">
    <property type="term" value="C:cytosol"/>
    <property type="evidence" value="ECO:0007669"/>
    <property type="project" value="TreeGrafter"/>
</dbReference>
<dbReference type="RefSeq" id="WP_150699774.1">
    <property type="nucleotide sequence ID" value="NZ_CABPRZ010000032.1"/>
</dbReference>
<name>A0A5E4Z843_9BURK</name>
<dbReference type="Proteomes" id="UP000414233">
    <property type="component" value="Unassembled WGS sequence"/>
</dbReference>
<proteinExistence type="predicted"/>
<dbReference type="PANTHER" id="PTHR11647">
    <property type="entry name" value="HYDRANTOINASE/DIHYDROPYRIMIDINASE FAMILY MEMBER"/>
    <property type="match status" value="1"/>
</dbReference>
<evidence type="ECO:0000313" key="3">
    <source>
        <dbReference type="Proteomes" id="UP000414233"/>
    </source>
</evidence>
<dbReference type="Gene3D" id="3.20.20.140">
    <property type="entry name" value="Metal-dependent hydrolases"/>
    <property type="match status" value="2"/>
</dbReference>
<dbReference type="EC" id="3.5.1.83" evidence="2"/>
<dbReference type="InterPro" id="IPR050378">
    <property type="entry name" value="Metallo-dep_Hydrolases_sf"/>
</dbReference>
<accession>A0A5E4Z843</accession>
<dbReference type="OrthoDB" id="9766983at2"/>
<dbReference type="EMBL" id="CABPRZ010000032">
    <property type="protein sequence ID" value="VVE56852.1"/>
    <property type="molecule type" value="Genomic_DNA"/>
</dbReference>
<dbReference type="Pfam" id="PF07969">
    <property type="entry name" value="Amidohydro_3"/>
    <property type="match status" value="1"/>
</dbReference>
<keyword evidence="3" id="KW-1185">Reference proteome</keyword>
<dbReference type="InterPro" id="IPR013108">
    <property type="entry name" value="Amidohydro_3"/>
</dbReference>
<reference evidence="2 3" key="1">
    <citation type="submission" date="2019-08" db="EMBL/GenBank/DDBJ databases">
        <authorList>
            <person name="Peeters C."/>
        </authorList>
    </citation>
    <scope>NUCLEOTIDE SEQUENCE [LARGE SCALE GENOMIC DNA]</scope>
    <source>
        <strain evidence="2 3">LMG 30175</strain>
    </source>
</reference>
<organism evidence="2 3">
    <name type="scientific">Pandoraea terrae</name>
    <dbReference type="NCBI Taxonomy" id="1537710"/>
    <lineage>
        <taxon>Bacteria</taxon>
        <taxon>Pseudomonadati</taxon>
        <taxon>Pseudomonadota</taxon>
        <taxon>Betaproteobacteria</taxon>
        <taxon>Burkholderiales</taxon>
        <taxon>Burkholderiaceae</taxon>
        <taxon>Pandoraea</taxon>
    </lineage>
</organism>
<evidence type="ECO:0000313" key="2">
    <source>
        <dbReference type="EMBL" id="VVE56852.1"/>
    </source>
</evidence>
<dbReference type="GO" id="GO:0047422">
    <property type="term" value="F:N-acyl-D-aspartate deacylase activity"/>
    <property type="evidence" value="ECO:0007669"/>
    <property type="project" value="UniProtKB-EC"/>
</dbReference>
<dbReference type="InterPro" id="IPR011059">
    <property type="entry name" value="Metal-dep_hydrolase_composite"/>
</dbReference>
<dbReference type="Gene3D" id="2.30.40.10">
    <property type="entry name" value="Urease, subunit C, domain 1"/>
    <property type="match status" value="2"/>
</dbReference>